<dbReference type="Gene3D" id="6.10.250.2410">
    <property type="match status" value="1"/>
</dbReference>
<comment type="caution">
    <text evidence="2">The sequence shown here is derived from an EMBL/GenBank/DDBJ whole genome shotgun (WGS) entry which is preliminary data.</text>
</comment>
<dbReference type="Proteomes" id="UP000634647">
    <property type="component" value="Unassembled WGS sequence"/>
</dbReference>
<dbReference type="RefSeq" id="WP_035843514.1">
    <property type="nucleotide sequence ID" value="NZ_BNAB01000004.1"/>
</dbReference>
<dbReference type="EMBL" id="FNOB01000005">
    <property type="protein sequence ID" value="SDW58616.1"/>
    <property type="molecule type" value="Genomic_DNA"/>
</dbReference>
<evidence type="ECO:0000313" key="3">
    <source>
        <dbReference type="EMBL" id="SDW58616.1"/>
    </source>
</evidence>
<dbReference type="PANTHER" id="PTHR33969:SF2">
    <property type="entry name" value="SEGREGATION AND CONDENSATION PROTEIN A"/>
    <property type="match status" value="1"/>
</dbReference>
<reference evidence="3 4" key="2">
    <citation type="submission" date="2016-10" db="EMBL/GenBank/DDBJ databases">
        <authorList>
            <person name="Varghese N."/>
            <person name="Submissions S."/>
        </authorList>
    </citation>
    <scope>NUCLEOTIDE SEQUENCE [LARGE SCALE GENOMIC DNA]</scope>
    <source>
        <strain evidence="3 4">DSM 24802</strain>
    </source>
</reference>
<evidence type="ECO:0000256" key="1">
    <source>
        <dbReference type="ARBA" id="ARBA00044777"/>
    </source>
</evidence>
<gene>
    <name evidence="2" type="ORF">GCM10008024_12910</name>
    <name evidence="3" type="ORF">SAMN05444006_10524</name>
</gene>
<dbReference type="Proteomes" id="UP000199541">
    <property type="component" value="Unassembled WGS sequence"/>
</dbReference>
<accession>A0AAN4UPY8</accession>
<protein>
    <recommendedName>
        <fullName evidence="1">Segregation and condensation protein A</fullName>
    </recommendedName>
</protein>
<dbReference type="InterPro" id="IPR003768">
    <property type="entry name" value="ScpA"/>
</dbReference>
<proteinExistence type="predicted"/>
<keyword evidence="4" id="KW-1185">Reference proteome</keyword>
<dbReference type="Pfam" id="PF02616">
    <property type="entry name" value="SMC_ScpA"/>
    <property type="match status" value="1"/>
</dbReference>
<evidence type="ECO:0000313" key="5">
    <source>
        <dbReference type="Proteomes" id="UP000634647"/>
    </source>
</evidence>
<dbReference type="AlphaFoldDB" id="A0AAN4UPY8"/>
<evidence type="ECO:0000313" key="4">
    <source>
        <dbReference type="Proteomes" id="UP000199541"/>
    </source>
</evidence>
<reference evidence="2" key="1">
    <citation type="journal article" date="2014" name="Int. J. Syst. Evol. Microbiol.">
        <title>Complete genome sequence of Corynebacterium casei LMG S-19264T (=DSM 44701T), isolated from a smear-ripened cheese.</title>
        <authorList>
            <consortium name="US DOE Joint Genome Institute (JGI-PGF)"/>
            <person name="Walter F."/>
            <person name="Albersmeier A."/>
            <person name="Kalinowski J."/>
            <person name="Ruckert C."/>
        </authorList>
    </citation>
    <scope>NUCLEOTIDE SEQUENCE</scope>
    <source>
        <strain evidence="2">CGMCC 1.10859</strain>
    </source>
</reference>
<reference evidence="2" key="3">
    <citation type="submission" date="2023-06" db="EMBL/GenBank/DDBJ databases">
        <authorList>
            <person name="Sun Q."/>
            <person name="Zhou Y."/>
        </authorList>
    </citation>
    <scope>NUCLEOTIDE SEQUENCE</scope>
    <source>
        <strain evidence="2">CGMCC 1.10859</strain>
    </source>
</reference>
<dbReference type="EMBL" id="BNAB01000004">
    <property type="protein sequence ID" value="GHE00629.1"/>
    <property type="molecule type" value="Genomic_DNA"/>
</dbReference>
<name>A0AAN4UPY8_9RHOB</name>
<sequence>MSDSDWSDSETNDDSVAARLAAEALIVDVDGFEGPLDLLLTLSRTQKVDLRKVSVLQLAEQYLVFVNKAKVLRIELAADYLVMAAWLAYLKSRLLLPPDPQDDGPSAEDLAAHLAFQLERLQAMREAAAQLMARDQKGRDFFARGLTEDVQRIRVVRYTATLLDLMQGYARIRTRDDFRPFVMDRDHVFTMEQALDRMRGLIGYAGDWTDLVSYLPEGWEVDPTRRRSATAAHFAAILELAKRGQIEVRQGETFAPIQIRKKPE</sequence>
<evidence type="ECO:0000313" key="2">
    <source>
        <dbReference type="EMBL" id="GHE00629.1"/>
    </source>
</evidence>
<dbReference type="PANTHER" id="PTHR33969">
    <property type="entry name" value="SEGREGATION AND CONDENSATION PROTEIN A"/>
    <property type="match status" value="1"/>
</dbReference>
<organism evidence="2 5">
    <name type="scientific">Allgaiera indica</name>
    <dbReference type="NCBI Taxonomy" id="765699"/>
    <lineage>
        <taxon>Bacteria</taxon>
        <taxon>Pseudomonadati</taxon>
        <taxon>Pseudomonadota</taxon>
        <taxon>Alphaproteobacteria</taxon>
        <taxon>Rhodobacterales</taxon>
        <taxon>Paracoccaceae</taxon>
        <taxon>Allgaiera</taxon>
    </lineage>
</organism>